<protein>
    <recommendedName>
        <fullName evidence="4">Twin-arginine translocation signal domain-containing protein</fullName>
    </recommendedName>
</protein>
<dbReference type="EMBL" id="JAZDRP010000003">
    <property type="protein sequence ID" value="MEE2526122.1"/>
    <property type="molecule type" value="Genomic_DNA"/>
</dbReference>
<sequence>MSRAKGRPSRRSFLGQIVGSAALTGSVSIISPAYAQNRTWSAEYAACRSGVTDRDGGSEADPVGNGRSSGFSDSDSGENADPAGNGRGNGPFTDRDRGAHADPAGEGRGPGRRATDTDTGFGSDPIGHGEGGDRIRAASNRPCPEPASTPEIAPADSPDMPEDHP</sequence>
<evidence type="ECO:0000256" key="1">
    <source>
        <dbReference type="SAM" id="MobiDB-lite"/>
    </source>
</evidence>
<dbReference type="InterPro" id="IPR006311">
    <property type="entry name" value="TAT_signal"/>
</dbReference>
<name>A0ABU7LQE2_9PROT</name>
<evidence type="ECO:0000313" key="3">
    <source>
        <dbReference type="Proteomes" id="UP001354971"/>
    </source>
</evidence>
<organism evidence="2 3">
    <name type="scientific">Hyphobacterium lacteum</name>
    <dbReference type="NCBI Taxonomy" id="3116575"/>
    <lineage>
        <taxon>Bacteria</taxon>
        <taxon>Pseudomonadati</taxon>
        <taxon>Pseudomonadota</taxon>
        <taxon>Alphaproteobacteria</taxon>
        <taxon>Maricaulales</taxon>
        <taxon>Maricaulaceae</taxon>
        <taxon>Hyphobacterium</taxon>
    </lineage>
</organism>
<proteinExistence type="predicted"/>
<feature type="compositionally biased region" description="Basic and acidic residues" evidence="1">
    <location>
        <begin position="93"/>
        <end position="105"/>
    </location>
</feature>
<feature type="region of interest" description="Disordered" evidence="1">
    <location>
        <begin position="50"/>
        <end position="165"/>
    </location>
</feature>
<dbReference type="PROSITE" id="PS51318">
    <property type="entry name" value="TAT"/>
    <property type="match status" value="1"/>
</dbReference>
<evidence type="ECO:0008006" key="4">
    <source>
        <dbReference type="Google" id="ProtNLM"/>
    </source>
</evidence>
<comment type="caution">
    <text evidence="2">The sequence shown here is derived from an EMBL/GenBank/DDBJ whole genome shotgun (WGS) entry which is preliminary data.</text>
</comment>
<keyword evidence="3" id="KW-1185">Reference proteome</keyword>
<accession>A0ABU7LQE2</accession>
<dbReference type="RefSeq" id="WP_330198781.1">
    <property type="nucleotide sequence ID" value="NZ_JAZDRP010000003.1"/>
</dbReference>
<evidence type="ECO:0000313" key="2">
    <source>
        <dbReference type="EMBL" id="MEE2526122.1"/>
    </source>
</evidence>
<reference evidence="2 3" key="1">
    <citation type="submission" date="2024-01" db="EMBL/GenBank/DDBJ databases">
        <title>Hyphobacterium bacterium isolated from marine sediment.</title>
        <authorList>
            <person name="Zhao S."/>
        </authorList>
    </citation>
    <scope>NUCLEOTIDE SEQUENCE [LARGE SCALE GENOMIC DNA]</scope>
    <source>
        <strain evidence="3">HN65</strain>
    </source>
</reference>
<gene>
    <name evidence="2" type="ORF">V0U79_07065</name>
</gene>
<dbReference type="Proteomes" id="UP001354971">
    <property type="component" value="Unassembled WGS sequence"/>
</dbReference>